<dbReference type="Proteomes" id="UP001501251">
    <property type="component" value="Unassembled WGS sequence"/>
</dbReference>
<keyword evidence="3" id="KW-0067">ATP-binding</keyword>
<gene>
    <name evidence="3" type="primary">drmA</name>
    <name evidence="3" type="ORF">GCM10022252_22780</name>
</gene>
<keyword evidence="3" id="KW-0347">Helicase</keyword>
<dbReference type="NCBIfam" id="NF038325">
    <property type="entry name" value="DISARM_DrmAS"/>
    <property type="match status" value="1"/>
</dbReference>
<dbReference type="Pfam" id="PF00271">
    <property type="entry name" value="Helicase_C"/>
    <property type="match status" value="1"/>
</dbReference>
<comment type="caution">
    <text evidence="3">The sequence shown here is derived from an EMBL/GenBank/DDBJ whole genome shotgun (WGS) entry which is preliminary data.</text>
</comment>
<sequence length="1324" mass="145880">MSAGVTNDQEDLFPDLGDKQQGLDLAGGGGATTGQEKAPHGLDVPQAFERATSFEVRGAFEELVRRDLLGPWGGDTEELPPRASGPRERYLVGMLGPKPSRRAPGEDAGEMPETEIGPEGDGSEGELPEVLTPQNLGRIWASSMGLSFAVPGDVDVLAVTASWGRYGKADTVVEDAKGRERTVPIWSREPIRYDREVRLDGAPSQRLPLTMERADDPGVLLRAAVRPQQDGRRVVELTLVNQQAEPERNTDTAWLFQAELTVTTPDRAASGQDTLDRAAPGPDACVFLPIDDPLDDLEAVGEDLEERHLRLLYRDERRYASGRNVAVHADVPQGQRCAERLRTTWLPAYDVPATVAPDGEGTDLAEVELSMDALAVASPEELRAGLRPLADGYATWLDGQEARIPGLPEPLREAAEVAVFKARRAAARIRDGVGLLTDPEREHHADALAAFRFASTAMASQRRRTAVGKLRDELGLSYEQAMAKIEEQGVRAARWRPFQLAFVLLNLPSLTDPKHPERAADSSATVDLLFFPTGGGKTEAYLGLTAYTFAIRRLQGLVGSGVDARDGRAGVSVLMRYTLRLLTAQQFQRAAALVCAVEVQRREDPATWGEEPFRIGLWVGGSVSPNSFKEAADQITEARQAPASRRTNVLQTLTCPWCGEKLTGDRSLDIDEDRNRVLLYCGRGREGDAELCPFSRLGEDRMLTSRLDDPEEIAARRDGLPILTVDEEIYRLVPSLVIATVDKLAQLPWKGAAGHLFGRVGQWCPRHGYRHADLDDQVNCGGRHNAKGRLPKVVSRPVVRLRPPDMIIQDELHLISGALGTTVGLFEAAVDELCTWNPAPGRPTGPKIIASTATTKRAERQVLGVFGRGLAVFPPQVIDVADTFFSRQVPVTPKTPGRRYLGVCAHGVRLKSAEIRLAEILFLAGQTMFDRYGEPADPYMTIVGYFNATRELAGMRRYMDDDVTTRVRTHGRRKGLSNRLLSPTDMLTIVELTSRISSADISEVLRRLEVGFDQELDTSGRRSQVRAEIADVLRERNKDRRRAFHPLADRQHRRGAIRQPVDVVLATSMLQVGVDVSRFGLMVVTGQPKNTAEYIQASSRVGRDAERPGLVITLYNWSRPRDLAHYEDFEHYHATFYRQVEALSVTPYTRRALDRGTAGTFVAAVRNVEESHARNRDAEDVSLSGEVVGRIVDRFLARAEAAGDTRARDYLRERIRVVTDAWELRKNGPARLGYERRKSTTKEIVVGLLDRAGNGRWGDLTVGNSMRETENEINLLLPGGGDIFTSAYGAPPWTLRPPEDDGEGVDIPQGDEMGVSTLDEKGGK</sequence>
<evidence type="ECO:0000259" key="2">
    <source>
        <dbReference type="PROSITE" id="PS51194"/>
    </source>
</evidence>
<accession>A0ABP8AR59</accession>
<dbReference type="Gene3D" id="3.40.50.300">
    <property type="entry name" value="P-loop containing nucleotide triphosphate hydrolases"/>
    <property type="match status" value="1"/>
</dbReference>
<reference evidence="4" key="1">
    <citation type="journal article" date="2019" name="Int. J. Syst. Evol. Microbiol.">
        <title>The Global Catalogue of Microorganisms (GCM) 10K type strain sequencing project: providing services to taxonomists for standard genome sequencing and annotation.</title>
        <authorList>
            <consortium name="The Broad Institute Genomics Platform"/>
            <consortium name="The Broad Institute Genome Sequencing Center for Infectious Disease"/>
            <person name="Wu L."/>
            <person name="Ma J."/>
        </authorList>
    </citation>
    <scope>NUCLEOTIDE SEQUENCE [LARGE SCALE GENOMIC DNA]</scope>
    <source>
        <strain evidence="4">JCM 17388</strain>
    </source>
</reference>
<evidence type="ECO:0000313" key="4">
    <source>
        <dbReference type="Proteomes" id="UP001501251"/>
    </source>
</evidence>
<feature type="region of interest" description="Disordered" evidence="1">
    <location>
        <begin position="1292"/>
        <end position="1324"/>
    </location>
</feature>
<evidence type="ECO:0000256" key="1">
    <source>
        <dbReference type="SAM" id="MobiDB-lite"/>
    </source>
</evidence>
<dbReference type="CDD" id="cd18785">
    <property type="entry name" value="SF2_C"/>
    <property type="match status" value="1"/>
</dbReference>
<feature type="region of interest" description="Disordered" evidence="1">
    <location>
        <begin position="1"/>
        <end position="42"/>
    </location>
</feature>
<dbReference type="SUPFAM" id="SSF52540">
    <property type="entry name" value="P-loop containing nucleoside triphosphate hydrolases"/>
    <property type="match status" value="1"/>
</dbReference>
<evidence type="ECO:0000313" key="3">
    <source>
        <dbReference type="EMBL" id="GAA4188096.1"/>
    </source>
</evidence>
<feature type="region of interest" description="Disordered" evidence="1">
    <location>
        <begin position="68"/>
        <end position="125"/>
    </location>
</feature>
<keyword evidence="4" id="KW-1185">Reference proteome</keyword>
<dbReference type="EMBL" id="BAABAQ010000003">
    <property type="protein sequence ID" value="GAA4188096.1"/>
    <property type="molecule type" value="Genomic_DNA"/>
</dbReference>
<dbReference type="GO" id="GO:0004386">
    <property type="term" value="F:helicase activity"/>
    <property type="evidence" value="ECO:0007669"/>
    <property type="project" value="UniProtKB-KW"/>
</dbReference>
<keyword evidence="3" id="KW-0547">Nucleotide-binding</keyword>
<keyword evidence="3" id="KW-0378">Hydrolase</keyword>
<protein>
    <submittedName>
        <fullName evidence="3">DISARM system helicase DrmA</fullName>
    </submittedName>
</protein>
<name>A0ABP8AR59_9ACTN</name>
<dbReference type="InterPro" id="IPR001650">
    <property type="entry name" value="Helicase_C-like"/>
</dbReference>
<feature type="domain" description="Helicase C-terminal" evidence="2">
    <location>
        <begin position="975"/>
        <end position="1144"/>
    </location>
</feature>
<feature type="compositionally biased region" description="Acidic residues" evidence="1">
    <location>
        <begin position="107"/>
        <end position="125"/>
    </location>
</feature>
<organism evidence="3 4">
    <name type="scientific">Streptosporangium oxazolinicum</name>
    <dbReference type="NCBI Taxonomy" id="909287"/>
    <lineage>
        <taxon>Bacteria</taxon>
        <taxon>Bacillati</taxon>
        <taxon>Actinomycetota</taxon>
        <taxon>Actinomycetes</taxon>
        <taxon>Streptosporangiales</taxon>
        <taxon>Streptosporangiaceae</taxon>
        <taxon>Streptosporangium</taxon>
    </lineage>
</organism>
<dbReference type="InterPro" id="IPR027417">
    <property type="entry name" value="P-loop_NTPase"/>
</dbReference>
<dbReference type="PROSITE" id="PS51194">
    <property type="entry name" value="HELICASE_CTER"/>
    <property type="match status" value="1"/>
</dbReference>
<proteinExistence type="predicted"/>
<dbReference type="SMART" id="SM00490">
    <property type="entry name" value="HELICc"/>
    <property type="match status" value="1"/>
</dbReference>